<evidence type="ECO:0000313" key="1">
    <source>
        <dbReference type="EMBL" id="GAB1581768.1"/>
    </source>
</evidence>
<dbReference type="RefSeq" id="WP_407864546.1">
    <property type="nucleotide sequence ID" value="NZ_BAAFZP010000001.1"/>
</dbReference>
<comment type="caution">
    <text evidence="1">The sequence shown here is derived from an EMBL/GenBank/DDBJ whole genome shotgun (WGS) entry which is preliminary data.</text>
</comment>
<sequence>MAPETVKTHFTGAIAAIGCAIMLSACSDTSAPLRKVGDPVTGTWAWTLSNGSCDNGRAAKIVFLNNGFDLMLPNGKRYPYSRNLVLKYDDGIVYMTHDTLRRVFNPVSERARVHQYFSDTGDKLQLIGLVAHDGTRIPTPTKSVQEFELVKCPD</sequence>
<dbReference type="Proteomes" id="UP001628091">
    <property type="component" value="Unassembled WGS sequence"/>
</dbReference>
<dbReference type="EMBL" id="BAAFZP010000001">
    <property type="protein sequence ID" value="GAB1581768.1"/>
    <property type="molecule type" value="Genomic_DNA"/>
</dbReference>
<proteinExistence type="predicted"/>
<organism evidence="1 2">
    <name type="scientific">Phyllobacterium phragmitis</name>
    <dbReference type="NCBI Taxonomy" id="2670329"/>
    <lineage>
        <taxon>Bacteria</taxon>
        <taxon>Pseudomonadati</taxon>
        <taxon>Pseudomonadota</taxon>
        <taxon>Alphaproteobacteria</taxon>
        <taxon>Hyphomicrobiales</taxon>
        <taxon>Phyllobacteriaceae</taxon>
        <taxon>Phyllobacterium</taxon>
    </lineage>
</organism>
<reference evidence="1 2" key="1">
    <citation type="submission" date="2024-10" db="EMBL/GenBank/DDBJ databases">
        <title>Isolation, draft genome sequencing and identification of Phyllobacterium sp. NSA23, isolated from leaf soil.</title>
        <authorList>
            <person name="Akita H."/>
        </authorList>
    </citation>
    <scope>NUCLEOTIDE SEQUENCE [LARGE SCALE GENOMIC DNA]</scope>
    <source>
        <strain evidence="1 2">NSA23</strain>
    </source>
</reference>
<evidence type="ECO:0000313" key="2">
    <source>
        <dbReference type="Proteomes" id="UP001628091"/>
    </source>
</evidence>
<dbReference type="PROSITE" id="PS51257">
    <property type="entry name" value="PROKAR_LIPOPROTEIN"/>
    <property type="match status" value="1"/>
</dbReference>
<name>A0ABQ0GYL6_9HYPH</name>
<gene>
    <name evidence="1" type="ORF">PPNSA23_17110</name>
</gene>
<protein>
    <recommendedName>
        <fullName evidence="3">Lipoprotein</fullName>
    </recommendedName>
</protein>
<keyword evidence="2" id="KW-1185">Reference proteome</keyword>
<evidence type="ECO:0008006" key="3">
    <source>
        <dbReference type="Google" id="ProtNLM"/>
    </source>
</evidence>
<accession>A0ABQ0GYL6</accession>